<dbReference type="OrthoDB" id="8127at2157"/>
<feature type="domain" description="Response regulatory" evidence="3">
    <location>
        <begin position="3"/>
        <end position="118"/>
    </location>
</feature>
<dbReference type="SUPFAM" id="SSF52172">
    <property type="entry name" value="CheY-like"/>
    <property type="match status" value="1"/>
</dbReference>
<feature type="modified residue" description="4-aspartylphosphate" evidence="2">
    <location>
        <position position="53"/>
    </location>
</feature>
<dbReference type="PANTHER" id="PTHR44591">
    <property type="entry name" value="STRESS RESPONSE REGULATOR PROTEIN 1"/>
    <property type="match status" value="1"/>
</dbReference>
<dbReference type="InterPro" id="IPR001789">
    <property type="entry name" value="Sig_transdc_resp-reg_receiver"/>
</dbReference>
<evidence type="ECO:0000256" key="1">
    <source>
        <dbReference type="ARBA" id="ARBA00022553"/>
    </source>
</evidence>
<evidence type="ECO:0000259" key="3">
    <source>
        <dbReference type="PROSITE" id="PS50110"/>
    </source>
</evidence>
<dbReference type="CDD" id="cd00156">
    <property type="entry name" value="REC"/>
    <property type="match status" value="1"/>
</dbReference>
<evidence type="ECO:0000313" key="5">
    <source>
        <dbReference type="Proteomes" id="UP000245657"/>
    </source>
</evidence>
<dbReference type="Gene3D" id="3.40.50.2300">
    <property type="match status" value="1"/>
</dbReference>
<name>A0A2V2N1B7_9EURY</name>
<dbReference type="InterPro" id="IPR011006">
    <property type="entry name" value="CheY-like_superfamily"/>
</dbReference>
<dbReference type="Gene3D" id="3.30.450.20">
    <property type="entry name" value="PAS domain"/>
    <property type="match status" value="1"/>
</dbReference>
<evidence type="ECO:0000256" key="2">
    <source>
        <dbReference type="PROSITE-ProRule" id="PRU00169"/>
    </source>
</evidence>
<keyword evidence="1 2" id="KW-0597">Phosphoprotein</keyword>
<dbReference type="SMART" id="SM00091">
    <property type="entry name" value="PAS"/>
    <property type="match status" value="1"/>
</dbReference>
<gene>
    <name evidence="4" type="ORF">DK846_02975</name>
</gene>
<dbReference type="Pfam" id="PF13426">
    <property type="entry name" value="PAS_9"/>
    <property type="match status" value="1"/>
</dbReference>
<dbReference type="SMART" id="SM00448">
    <property type="entry name" value="REC"/>
    <property type="match status" value="1"/>
</dbReference>
<dbReference type="InterPro" id="IPR035965">
    <property type="entry name" value="PAS-like_dom_sf"/>
</dbReference>
<dbReference type="AlphaFoldDB" id="A0A2V2N1B7"/>
<organism evidence="4 5">
    <name type="scientific">Methanospirillum lacunae</name>
    <dbReference type="NCBI Taxonomy" id="668570"/>
    <lineage>
        <taxon>Archaea</taxon>
        <taxon>Methanobacteriati</taxon>
        <taxon>Methanobacteriota</taxon>
        <taxon>Stenosarchaea group</taxon>
        <taxon>Methanomicrobia</taxon>
        <taxon>Methanomicrobiales</taxon>
        <taxon>Methanospirillaceae</taxon>
        <taxon>Methanospirillum</taxon>
    </lineage>
</organism>
<dbReference type="NCBIfam" id="TIGR00229">
    <property type="entry name" value="sensory_box"/>
    <property type="match status" value="1"/>
</dbReference>
<dbReference type="PANTHER" id="PTHR44591:SF3">
    <property type="entry name" value="RESPONSE REGULATORY DOMAIN-CONTAINING PROTEIN"/>
    <property type="match status" value="1"/>
</dbReference>
<dbReference type="Proteomes" id="UP000245657">
    <property type="component" value="Unassembled WGS sequence"/>
</dbReference>
<comment type="caution">
    <text evidence="4">The sequence shown here is derived from an EMBL/GenBank/DDBJ whole genome shotgun (WGS) entry which is preliminary data.</text>
</comment>
<dbReference type="CDD" id="cd00130">
    <property type="entry name" value="PAS"/>
    <property type="match status" value="1"/>
</dbReference>
<dbReference type="PROSITE" id="PS50110">
    <property type="entry name" value="RESPONSE_REGULATORY"/>
    <property type="match status" value="1"/>
</dbReference>
<dbReference type="InterPro" id="IPR000014">
    <property type="entry name" value="PAS"/>
</dbReference>
<dbReference type="GeneID" id="97549500"/>
<proteinExistence type="predicted"/>
<dbReference type="Pfam" id="PF00072">
    <property type="entry name" value="Response_reg"/>
    <property type="match status" value="1"/>
</dbReference>
<protein>
    <recommendedName>
        <fullName evidence="3">Response regulatory domain-containing protein</fullName>
    </recommendedName>
</protein>
<dbReference type="RefSeq" id="WP_109967413.1">
    <property type="nucleotide sequence ID" value="NZ_CP176093.1"/>
</dbReference>
<dbReference type="InterPro" id="IPR050595">
    <property type="entry name" value="Bact_response_regulator"/>
</dbReference>
<dbReference type="SUPFAM" id="SSF55785">
    <property type="entry name" value="PYP-like sensor domain (PAS domain)"/>
    <property type="match status" value="1"/>
</dbReference>
<dbReference type="GO" id="GO:0000160">
    <property type="term" value="P:phosphorelay signal transduction system"/>
    <property type="evidence" value="ECO:0007669"/>
    <property type="project" value="InterPro"/>
</dbReference>
<keyword evidence="5" id="KW-1185">Reference proteome</keyword>
<accession>A0A2V2N1B7</accession>
<evidence type="ECO:0000313" key="4">
    <source>
        <dbReference type="EMBL" id="PWR74134.1"/>
    </source>
</evidence>
<dbReference type="EMBL" id="QGMY01000002">
    <property type="protein sequence ID" value="PWR74134.1"/>
    <property type="molecule type" value="Genomic_DNA"/>
</dbReference>
<reference evidence="4 5" key="1">
    <citation type="submission" date="2018-05" db="EMBL/GenBank/DDBJ databases">
        <title>Draft genome of Methanospirillum lacunae Ki8-1.</title>
        <authorList>
            <person name="Dueholm M.S."/>
            <person name="Nielsen P.H."/>
            <person name="Bakmann L.F."/>
            <person name="Otzen D.E."/>
        </authorList>
    </citation>
    <scope>NUCLEOTIDE SEQUENCE [LARGE SCALE GENOMIC DNA]</scope>
    <source>
        <strain evidence="4 5">Ki8-1</strain>
    </source>
</reference>
<sequence>MIRILVVDDLKALLDVVKYILESNPDFEVDTAPSVAEALVLLEEHKYDIIISDYYMPEENGLDFLKQVRAMNLSIPFVIQTGHGDEITALEALQGGADFFLEKGSEGPLQYLAFTQIINLLVSQNKMEIKLQKQTHALRDLSDINHDGLVYVDTNGCIQNVNLAFQKITGCLEDTVKGVSFLNLIPDEWKEGTSLSLKSIDDSDNLSEEYKREYIRCTGDRIPVSIRAHVVHNDNGDPEGMWLIVHDLSDTGQT</sequence>